<name>A0A6B1G4J4_9CHLR</name>
<organism evidence="1">
    <name type="scientific">Caldilineaceae bacterium SB0675_bin_29</name>
    <dbReference type="NCBI Taxonomy" id="2605266"/>
    <lineage>
        <taxon>Bacteria</taxon>
        <taxon>Bacillati</taxon>
        <taxon>Chloroflexota</taxon>
        <taxon>Caldilineae</taxon>
        <taxon>Caldilineales</taxon>
        <taxon>Caldilineaceae</taxon>
    </lineage>
</organism>
<dbReference type="AlphaFoldDB" id="A0A6B1G4J4"/>
<evidence type="ECO:0000313" key="1">
    <source>
        <dbReference type="EMBL" id="MYH61044.1"/>
    </source>
</evidence>
<sequence>MTRLSILLATVLLSTAFGGFLGRKYFTYVLFVGIEPILYPCPYSESRFADYPCTFQPHQPDQNIAVWWHGWPSNDEQRIVPQPSGNCLRDILFFDHLPPPPPTGQ</sequence>
<gene>
    <name evidence="1" type="ORF">F4148_04580</name>
</gene>
<protein>
    <submittedName>
        <fullName evidence="1">Uncharacterized protein</fullName>
    </submittedName>
</protein>
<comment type="caution">
    <text evidence="1">The sequence shown here is derived from an EMBL/GenBank/DDBJ whole genome shotgun (WGS) entry which is preliminary data.</text>
</comment>
<reference evidence="1" key="1">
    <citation type="submission" date="2019-09" db="EMBL/GenBank/DDBJ databases">
        <title>Characterisation of the sponge microbiome using genome-centric metagenomics.</title>
        <authorList>
            <person name="Engelberts J.P."/>
            <person name="Robbins S.J."/>
            <person name="De Goeij J.M."/>
            <person name="Aranda M."/>
            <person name="Bell S.C."/>
            <person name="Webster N.S."/>
        </authorList>
    </citation>
    <scope>NUCLEOTIDE SEQUENCE</scope>
    <source>
        <strain evidence="1">SB0675_bin_29</strain>
    </source>
</reference>
<accession>A0A6B1G4J4</accession>
<dbReference type="EMBL" id="VYDA01000171">
    <property type="protein sequence ID" value="MYH61044.1"/>
    <property type="molecule type" value="Genomic_DNA"/>
</dbReference>
<proteinExistence type="predicted"/>